<reference evidence="1 2" key="1">
    <citation type="submission" date="2016-10" db="EMBL/GenBank/DDBJ databases">
        <authorList>
            <person name="de Groot N.N."/>
        </authorList>
    </citation>
    <scope>NUCLEOTIDE SEQUENCE [LARGE SCALE GENOMIC DNA]</scope>
    <source>
        <strain evidence="1 2">DSM 23042</strain>
    </source>
</reference>
<dbReference type="Proteomes" id="UP000198885">
    <property type="component" value="Unassembled WGS sequence"/>
</dbReference>
<dbReference type="AlphaFoldDB" id="A0A1H9VIB9"/>
<dbReference type="STRING" id="641238.SAMN04490244_107141"/>
<evidence type="ECO:0000313" key="1">
    <source>
        <dbReference type="EMBL" id="SES21392.1"/>
    </source>
</evidence>
<dbReference type="Gene3D" id="3.30.870.10">
    <property type="entry name" value="Endonuclease Chain A"/>
    <property type="match status" value="1"/>
</dbReference>
<keyword evidence="2" id="KW-1185">Reference proteome</keyword>
<proteinExistence type="predicted"/>
<evidence type="ECO:0000313" key="2">
    <source>
        <dbReference type="Proteomes" id="UP000198885"/>
    </source>
</evidence>
<accession>A0A1H9VIB9</accession>
<gene>
    <name evidence="1" type="ORF">SAMN04490244_107141</name>
</gene>
<dbReference type="EMBL" id="FOGU01000007">
    <property type="protein sequence ID" value="SES21392.1"/>
    <property type="molecule type" value="Genomic_DNA"/>
</dbReference>
<sequence length="365" mass="40419">MIAVDSIRQPTDRTTAQALNKILRDSPPAEMDIAAAYITGSGMRDLIKVFENALGKNHSTMACRWLTSFDYCRTEPIALEAIRSLPNSSVRIFDAEFCLSRECTPRVPFHPKAFFVRNSDYEYLLAGSGNISRSGLARGYEAGLSVGIDLKATPKKSSAFRSMQQSRKWFDAAWGGALPLSDKILSRYTSIFESVDRQKSPAITEDDIASDHPTNGALRNADLQKLRICRNFWIEAGNITKNRGPNLPGNQLMMKRLTRVYFGFPPTVAPENSAIGTVELSFGGGDFDDYSVTYSDNKMDKLVLPIPGADGPASYDQKNLIFRNVAPGRFELSIGSDADKKGWLRNSKKIDANFAMKGGRKWGVF</sequence>
<organism evidence="1 2">
    <name type="scientific">Tranquillimonas rosea</name>
    <dbReference type="NCBI Taxonomy" id="641238"/>
    <lineage>
        <taxon>Bacteria</taxon>
        <taxon>Pseudomonadati</taxon>
        <taxon>Pseudomonadota</taxon>
        <taxon>Alphaproteobacteria</taxon>
        <taxon>Rhodobacterales</taxon>
        <taxon>Roseobacteraceae</taxon>
        <taxon>Tranquillimonas</taxon>
    </lineage>
</organism>
<name>A0A1H9VIB9_9RHOB</name>
<protein>
    <submittedName>
        <fullName evidence="1">HKD family nuclease</fullName>
    </submittedName>
</protein>